<evidence type="ECO:0000313" key="4">
    <source>
        <dbReference type="Proteomes" id="UP000199545"/>
    </source>
</evidence>
<dbReference type="InterPro" id="IPR016047">
    <property type="entry name" value="M23ase_b-sheet_dom"/>
</dbReference>
<dbReference type="PANTHER" id="PTHR21666:SF270">
    <property type="entry name" value="MUREIN HYDROLASE ACTIVATOR ENVC"/>
    <property type="match status" value="1"/>
</dbReference>
<keyword evidence="1" id="KW-0472">Membrane</keyword>
<dbReference type="Gene3D" id="2.70.70.10">
    <property type="entry name" value="Glucose Permease (Domain IIA)"/>
    <property type="match status" value="1"/>
</dbReference>
<evidence type="ECO:0000259" key="2">
    <source>
        <dbReference type="Pfam" id="PF01551"/>
    </source>
</evidence>
<protein>
    <submittedName>
        <fullName evidence="3">Peptidase family M23</fullName>
    </submittedName>
</protein>
<dbReference type="CDD" id="cd12797">
    <property type="entry name" value="M23_peptidase"/>
    <property type="match status" value="1"/>
</dbReference>
<dbReference type="InterPro" id="IPR050570">
    <property type="entry name" value="Cell_wall_metabolism_enzyme"/>
</dbReference>
<gene>
    <name evidence="3" type="ORF">SAMN05421852_10870</name>
</gene>
<dbReference type="Pfam" id="PF01551">
    <property type="entry name" value="Peptidase_M23"/>
    <property type="match status" value="1"/>
</dbReference>
<evidence type="ECO:0000256" key="1">
    <source>
        <dbReference type="SAM" id="Phobius"/>
    </source>
</evidence>
<dbReference type="EMBL" id="FORR01000008">
    <property type="protein sequence ID" value="SFJ36664.1"/>
    <property type="molecule type" value="Genomic_DNA"/>
</dbReference>
<sequence>MSQRHSWLQRIQRHQKGTMTLEYIVALPMFFLLGLVLWQFVIAGLAMMDTHSALRGAMQVFVTTKSSDRAKKQAMRSFGQQKPYRLQSFLIKIRGNEVLAVATTEIPIFFARMKPLIYKKELRSPFLQDYTGIPSSELVYLQAPYSSHLSENGIFRSPVKVWQMTSAYGVRRNPFTGRIMEMHAGIDLAGPVGTPIYAAGDGLVLAAGPVRGFGNWIVIAHGNGLVTIYGHMYKDQIYVKPGDYVKSGQHIAGIGNAGRSTGAHLHFEVRAGGIGGTSLNPLRFIAR</sequence>
<dbReference type="GO" id="GO:0004222">
    <property type="term" value="F:metalloendopeptidase activity"/>
    <property type="evidence" value="ECO:0007669"/>
    <property type="project" value="TreeGrafter"/>
</dbReference>
<keyword evidence="1" id="KW-1133">Transmembrane helix</keyword>
<name>A0A1I3QR96_9BACL</name>
<keyword evidence="1" id="KW-0812">Transmembrane</keyword>
<reference evidence="3 4" key="1">
    <citation type="submission" date="2016-10" db="EMBL/GenBank/DDBJ databases">
        <authorList>
            <person name="de Groot N.N."/>
        </authorList>
    </citation>
    <scope>NUCLEOTIDE SEQUENCE [LARGE SCALE GENOMIC DNA]</scope>
    <source>
        <strain evidence="3 4">DSM 44778</strain>
    </source>
</reference>
<dbReference type="AlphaFoldDB" id="A0A1I3QR96"/>
<dbReference type="STRING" id="46223.SAMN05421852_10870"/>
<dbReference type="SUPFAM" id="SSF51261">
    <property type="entry name" value="Duplicated hybrid motif"/>
    <property type="match status" value="1"/>
</dbReference>
<proteinExistence type="predicted"/>
<accession>A0A1I3QR96</accession>
<dbReference type="InterPro" id="IPR011055">
    <property type="entry name" value="Dup_hybrid_motif"/>
</dbReference>
<feature type="transmembrane region" description="Helical" evidence="1">
    <location>
        <begin position="21"/>
        <end position="48"/>
    </location>
</feature>
<dbReference type="Proteomes" id="UP000199545">
    <property type="component" value="Unassembled WGS sequence"/>
</dbReference>
<dbReference type="RefSeq" id="WP_217645001.1">
    <property type="nucleotide sequence ID" value="NZ_FORR01000008.1"/>
</dbReference>
<evidence type="ECO:0000313" key="3">
    <source>
        <dbReference type="EMBL" id="SFJ36664.1"/>
    </source>
</evidence>
<dbReference type="PANTHER" id="PTHR21666">
    <property type="entry name" value="PEPTIDASE-RELATED"/>
    <property type="match status" value="1"/>
</dbReference>
<organism evidence="3 4">
    <name type="scientific">Thermoflavimicrobium dichotomicum</name>
    <dbReference type="NCBI Taxonomy" id="46223"/>
    <lineage>
        <taxon>Bacteria</taxon>
        <taxon>Bacillati</taxon>
        <taxon>Bacillota</taxon>
        <taxon>Bacilli</taxon>
        <taxon>Bacillales</taxon>
        <taxon>Thermoactinomycetaceae</taxon>
        <taxon>Thermoflavimicrobium</taxon>
    </lineage>
</organism>
<feature type="domain" description="M23ase beta-sheet core" evidence="2">
    <location>
        <begin position="182"/>
        <end position="275"/>
    </location>
</feature>
<keyword evidence="4" id="KW-1185">Reference proteome</keyword>